<gene>
    <name evidence="3" type="ORF">GLOTRDRAFT_139528</name>
</gene>
<evidence type="ECO:0000313" key="4">
    <source>
        <dbReference type="Proteomes" id="UP000030669"/>
    </source>
</evidence>
<dbReference type="RefSeq" id="XP_007867476.1">
    <property type="nucleotide sequence ID" value="XM_007869285.1"/>
</dbReference>
<dbReference type="eggNOG" id="ENOG502R11S">
    <property type="taxonomic scope" value="Eukaryota"/>
</dbReference>
<evidence type="ECO:0000256" key="1">
    <source>
        <dbReference type="SAM" id="Coils"/>
    </source>
</evidence>
<sequence length="554" mass="59605">MAEPESISAVAVVVDCSLAISHEWYYILNQYLPSIIQRIHGTTQGASQQCRLALITYSTASNRPSPIVSKLFFQPLRLALGVIRDDPDRLGLGSVASCGRGAAVLEAMVAATEMFDALSISLASTKERKPLLPQSVNQSPPKRNVPTVTARHIIHIADLPPDGAKRPLRNTFPSLDNTTWDTLPEELRKRDINWSMIMLQQSSTRLAELHSKVEAKDIVTPWFPTSNKHSLLLVGFPQKATKRPGDPPTTPEPKRVKIKDSSGTHSSPNNASASPSKATLAPSPVVPKVSSSPVLPPEPPAPTSPAPRPQLPASNITPSQPPPQPQPRSTGPQRLPPLEQVEAGIKAMEREIMVLRSKLPELEGKGAPEVQAVKMRLQQSMVRYTQLRGMQKVLKERQAPGQGGGSMNADPSAGSQTASPFTMAQSNAPPPDGQSNHDAAPSGLPMGAHLMHGAQGAHMANANLQQAQNPASQMPGMPPTNDPNLQMQMQKLLHQRNNSGQQNAMATPQPAANQGQDPPGPRNARLQWFGRIVWELPTLGEVSADINVLSPGNL</sequence>
<reference evidence="3 4" key="1">
    <citation type="journal article" date="2012" name="Science">
        <title>The Paleozoic origin of enzymatic lignin decomposition reconstructed from 31 fungal genomes.</title>
        <authorList>
            <person name="Floudas D."/>
            <person name="Binder M."/>
            <person name="Riley R."/>
            <person name="Barry K."/>
            <person name="Blanchette R.A."/>
            <person name="Henrissat B."/>
            <person name="Martinez A.T."/>
            <person name="Otillar R."/>
            <person name="Spatafora J.W."/>
            <person name="Yadav J.S."/>
            <person name="Aerts A."/>
            <person name="Benoit I."/>
            <person name="Boyd A."/>
            <person name="Carlson A."/>
            <person name="Copeland A."/>
            <person name="Coutinho P.M."/>
            <person name="de Vries R.P."/>
            <person name="Ferreira P."/>
            <person name="Findley K."/>
            <person name="Foster B."/>
            <person name="Gaskell J."/>
            <person name="Glotzer D."/>
            <person name="Gorecki P."/>
            <person name="Heitman J."/>
            <person name="Hesse C."/>
            <person name="Hori C."/>
            <person name="Igarashi K."/>
            <person name="Jurgens J.A."/>
            <person name="Kallen N."/>
            <person name="Kersten P."/>
            <person name="Kohler A."/>
            <person name="Kuees U."/>
            <person name="Kumar T.K.A."/>
            <person name="Kuo A."/>
            <person name="LaButti K."/>
            <person name="Larrondo L.F."/>
            <person name="Lindquist E."/>
            <person name="Ling A."/>
            <person name="Lombard V."/>
            <person name="Lucas S."/>
            <person name="Lundell T."/>
            <person name="Martin R."/>
            <person name="McLaughlin D.J."/>
            <person name="Morgenstern I."/>
            <person name="Morin E."/>
            <person name="Murat C."/>
            <person name="Nagy L.G."/>
            <person name="Nolan M."/>
            <person name="Ohm R.A."/>
            <person name="Patyshakuliyeva A."/>
            <person name="Rokas A."/>
            <person name="Ruiz-Duenas F.J."/>
            <person name="Sabat G."/>
            <person name="Salamov A."/>
            <person name="Samejima M."/>
            <person name="Schmutz J."/>
            <person name="Slot J.C."/>
            <person name="St John F."/>
            <person name="Stenlid J."/>
            <person name="Sun H."/>
            <person name="Sun S."/>
            <person name="Syed K."/>
            <person name="Tsang A."/>
            <person name="Wiebenga A."/>
            <person name="Young D."/>
            <person name="Pisabarro A."/>
            <person name="Eastwood D.C."/>
            <person name="Martin F."/>
            <person name="Cullen D."/>
            <person name="Grigoriev I.V."/>
            <person name="Hibbett D.S."/>
        </authorList>
    </citation>
    <scope>NUCLEOTIDE SEQUENCE [LARGE SCALE GENOMIC DNA]</scope>
    <source>
        <strain evidence="3 4">ATCC 11539</strain>
    </source>
</reference>
<dbReference type="KEGG" id="gtr:GLOTRDRAFT_139528"/>
<feature type="compositionally biased region" description="Basic and acidic residues" evidence="2">
    <location>
        <begin position="252"/>
        <end position="262"/>
    </location>
</feature>
<feature type="region of interest" description="Disordered" evidence="2">
    <location>
        <begin position="236"/>
        <end position="336"/>
    </location>
</feature>
<dbReference type="AlphaFoldDB" id="S7Q3L0"/>
<proteinExistence type="predicted"/>
<dbReference type="OMA" id="QGMHRRT"/>
<dbReference type="HOGENOM" id="CLU_491792_0_0_1"/>
<dbReference type="PRINTS" id="PR01217">
    <property type="entry name" value="PRICHEXTENSN"/>
</dbReference>
<keyword evidence="4" id="KW-1185">Reference proteome</keyword>
<dbReference type="STRING" id="670483.S7Q3L0"/>
<feature type="compositionally biased region" description="Low complexity" evidence="2">
    <location>
        <begin position="266"/>
        <end position="293"/>
    </location>
</feature>
<dbReference type="EMBL" id="KB469304">
    <property type="protein sequence ID" value="EPQ54147.1"/>
    <property type="molecule type" value="Genomic_DNA"/>
</dbReference>
<feature type="compositionally biased region" description="Pro residues" evidence="2">
    <location>
        <begin position="294"/>
        <end position="310"/>
    </location>
</feature>
<feature type="region of interest" description="Disordered" evidence="2">
    <location>
        <begin position="496"/>
        <end position="524"/>
    </location>
</feature>
<keyword evidence="1" id="KW-0175">Coiled coil</keyword>
<name>S7Q3L0_GLOTA</name>
<feature type="coiled-coil region" evidence="1">
    <location>
        <begin position="338"/>
        <end position="365"/>
    </location>
</feature>
<feature type="compositionally biased region" description="Polar residues" evidence="2">
    <location>
        <begin position="413"/>
        <end position="437"/>
    </location>
</feature>
<dbReference type="GeneID" id="19304277"/>
<evidence type="ECO:0000313" key="3">
    <source>
        <dbReference type="EMBL" id="EPQ54147.1"/>
    </source>
</evidence>
<accession>S7Q3L0</accession>
<dbReference type="Proteomes" id="UP000030669">
    <property type="component" value="Unassembled WGS sequence"/>
</dbReference>
<organism evidence="3 4">
    <name type="scientific">Gloeophyllum trabeum (strain ATCC 11539 / FP-39264 / Madison 617)</name>
    <name type="common">Brown rot fungus</name>
    <dbReference type="NCBI Taxonomy" id="670483"/>
    <lineage>
        <taxon>Eukaryota</taxon>
        <taxon>Fungi</taxon>
        <taxon>Dikarya</taxon>
        <taxon>Basidiomycota</taxon>
        <taxon>Agaricomycotina</taxon>
        <taxon>Agaricomycetes</taxon>
        <taxon>Gloeophyllales</taxon>
        <taxon>Gloeophyllaceae</taxon>
        <taxon>Gloeophyllum</taxon>
    </lineage>
</organism>
<feature type="compositionally biased region" description="Polar residues" evidence="2">
    <location>
        <begin position="496"/>
        <end position="516"/>
    </location>
</feature>
<protein>
    <recommendedName>
        <fullName evidence="5">Mediator of RNA polymerase II transcription subunit 25</fullName>
    </recommendedName>
</protein>
<evidence type="ECO:0000256" key="2">
    <source>
        <dbReference type="SAM" id="MobiDB-lite"/>
    </source>
</evidence>
<feature type="region of interest" description="Disordered" evidence="2">
    <location>
        <begin position="398"/>
        <end position="449"/>
    </location>
</feature>
<evidence type="ECO:0008006" key="5">
    <source>
        <dbReference type="Google" id="ProtNLM"/>
    </source>
</evidence>
<dbReference type="OrthoDB" id="7690434at2759"/>